<dbReference type="PROSITE" id="PS50043">
    <property type="entry name" value="HTH_LUXR_2"/>
    <property type="match status" value="1"/>
</dbReference>
<dbReference type="InterPro" id="IPR016032">
    <property type="entry name" value="Sig_transdc_resp-reg_C-effctor"/>
</dbReference>
<dbReference type="EMBL" id="SMKX01000022">
    <property type="protein sequence ID" value="TDD60665.1"/>
    <property type="molecule type" value="Genomic_DNA"/>
</dbReference>
<dbReference type="OrthoDB" id="27092at2"/>
<gene>
    <name evidence="5" type="ORF">E1263_10340</name>
</gene>
<dbReference type="SUPFAM" id="SSF55781">
    <property type="entry name" value="GAF domain-like"/>
    <property type="match status" value="1"/>
</dbReference>
<name>A0A4R4ZPN7_9ACTN</name>
<evidence type="ECO:0000256" key="1">
    <source>
        <dbReference type="ARBA" id="ARBA00023015"/>
    </source>
</evidence>
<keyword evidence="1" id="KW-0805">Transcription regulation</keyword>
<keyword evidence="2" id="KW-0238">DNA-binding</keyword>
<feature type="domain" description="HTH luxR-type" evidence="4">
    <location>
        <begin position="265"/>
        <end position="331"/>
    </location>
</feature>
<organism evidence="5 6">
    <name type="scientific">Kribbella antibiotica</name>
    <dbReference type="NCBI Taxonomy" id="190195"/>
    <lineage>
        <taxon>Bacteria</taxon>
        <taxon>Bacillati</taxon>
        <taxon>Actinomycetota</taxon>
        <taxon>Actinomycetes</taxon>
        <taxon>Propionibacteriales</taxon>
        <taxon>Kribbellaceae</taxon>
        <taxon>Kribbella</taxon>
    </lineage>
</organism>
<dbReference type="SMART" id="SM00421">
    <property type="entry name" value="HTH_LUXR"/>
    <property type="match status" value="1"/>
</dbReference>
<dbReference type="InterPro" id="IPR036388">
    <property type="entry name" value="WH-like_DNA-bd_sf"/>
</dbReference>
<dbReference type="AlphaFoldDB" id="A0A4R4ZPN7"/>
<reference evidence="5 6" key="1">
    <citation type="submission" date="2019-03" db="EMBL/GenBank/DDBJ databases">
        <title>Draft genome sequences of novel Actinobacteria.</title>
        <authorList>
            <person name="Sahin N."/>
            <person name="Ay H."/>
            <person name="Saygin H."/>
        </authorList>
    </citation>
    <scope>NUCLEOTIDE SEQUENCE [LARGE SCALE GENOMIC DNA]</scope>
    <source>
        <strain evidence="5 6">JCM 13523</strain>
    </source>
</reference>
<dbReference type="SUPFAM" id="SSF46894">
    <property type="entry name" value="C-terminal effector domain of the bipartite response regulators"/>
    <property type="match status" value="1"/>
</dbReference>
<proteinExistence type="predicted"/>
<comment type="caution">
    <text evidence="5">The sequence shown here is derived from an EMBL/GenBank/DDBJ whole genome shotgun (WGS) entry which is preliminary data.</text>
</comment>
<protein>
    <submittedName>
        <fullName evidence="5">LuxR family transcriptional regulator</fullName>
    </submittedName>
</protein>
<dbReference type="RefSeq" id="WP_132166990.1">
    <property type="nucleotide sequence ID" value="NZ_SMKX01000022.1"/>
</dbReference>
<dbReference type="GO" id="GO:0003677">
    <property type="term" value="F:DNA binding"/>
    <property type="evidence" value="ECO:0007669"/>
    <property type="project" value="UniProtKB-KW"/>
</dbReference>
<dbReference type="Proteomes" id="UP000295124">
    <property type="component" value="Unassembled WGS sequence"/>
</dbReference>
<dbReference type="Gene3D" id="1.10.10.10">
    <property type="entry name" value="Winged helix-like DNA-binding domain superfamily/Winged helix DNA-binding domain"/>
    <property type="match status" value="1"/>
</dbReference>
<dbReference type="InterPro" id="IPR000792">
    <property type="entry name" value="Tscrpt_reg_LuxR_C"/>
</dbReference>
<accession>A0A4R4ZPN7</accession>
<evidence type="ECO:0000259" key="4">
    <source>
        <dbReference type="PROSITE" id="PS50043"/>
    </source>
</evidence>
<dbReference type="CDD" id="cd06170">
    <property type="entry name" value="LuxR_C_like"/>
    <property type="match status" value="1"/>
</dbReference>
<sequence>MVLVSAGSARPNVSPSVAIVLYEAFKKMSGSLVGNHYALYDYARVVMTKIAPVDAFYVGLIHAGTRVRFPYNYDGARHDDSDVHTIGRDGLTAWLLANKRTYRFDFDHGFLLNGGIGFGDVHKRSADAVTVPLLSRTLDGSEVFGMMSMQSYEPGVYSGEAVAAFEWIAEVIGRVLAREQEDRDALGVLNSGTGDALGDDFLTSDQMVEYLVEQIGAVRRRAEQVLDDAGMTVDRARGVLADVTTDCLRIQAELVEMTLLVDDRPTLRFNTLTPAEQTIAVLLADGLSNQAISEQLRPTSINTVKTHLKNIAGKYGMSTRAEIAADVVKHLGLVH</sequence>
<dbReference type="GO" id="GO:0006355">
    <property type="term" value="P:regulation of DNA-templated transcription"/>
    <property type="evidence" value="ECO:0007669"/>
    <property type="project" value="InterPro"/>
</dbReference>
<keyword evidence="3" id="KW-0804">Transcription</keyword>
<evidence type="ECO:0000313" key="6">
    <source>
        <dbReference type="Proteomes" id="UP000295124"/>
    </source>
</evidence>
<dbReference type="PANTHER" id="PTHR44688:SF16">
    <property type="entry name" value="DNA-BINDING TRANSCRIPTIONAL ACTIVATOR DEVR_DOSR"/>
    <property type="match status" value="1"/>
</dbReference>
<evidence type="ECO:0000256" key="2">
    <source>
        <dbReference type="ARBA" id="ARBA00023125"/>
    </source>
</evidence>
<evidence type="ECO:0000256" key="3">
    <source>
        <dbReference type="ARBA" id="ARBA00023163"/>
    </source>
</evidence>
<dbReference type="Pfam" id="PF00196">
    <property type="entry name" value="GerE"/>
    <property type="match status" value="1"/>
</dbReference>
<dbReference type="PANTHER" id="PTHR44688">
    <property type="entry name" value="DNA-BINDING TRANSCRIPTIONAL ACTIVATOR DEVR_DOSR"/>
    <property type="match status" value="1"/>
</dbReference>
<keyword evidence="6" id="KW-1185">Reference proteome</keyword>
<evidence type="ECO:0000313" key="5">
    <source>
        <dbReference type="EMBL" id="TDD60665.1"/>
    </source>
</evidence>